<keyword evidence="3" id="KW-0396">Initiation factor</keyword>
<evidence type="ECO:0000313" key="14">
    <source>
        <dbReference type="Proteomes" id="UP001456524"/>
    </source>
</evidence>
<dbReference type="Pfam" id="PF22042">
    <property type="entry name" value="EF-G_D2"/>
    <property type="match status" value="1"/>
</dbReference>
<dbReference type="InterPro" id="IPR053905">
    <property type="entry name" value="EF-G-like_DII"/>
</dbReference>
<evidence type="ECO:0000256" key="11">
    <source>
        <dbReference type="SAM" id="MobiDB-lite"/>
    </source>
</evidence>
<dbReference type="PANTHER" id="PTHR43381:SF20">
    <property type="entry name" value="TRANSLATION INITIATION FACTOR IF-2, MITOCHONDRIAL"/>
    <property type="match status" value="1"/>
</dbReference>
<dbReference type="InterPro" id="IPR036925">
    <property type="entry name" value="TIF_IF2_dom3_sf"/>
</dbReference>
<dbReference type="EMBL" id="JBBWUH010000002">
    <property type="protein sequence ID" value="KAK8175074.1"/>
    <property type="molecule type" value="Genomic_DNA"/>
</dbReference>
<keyword evidence="7" id="KW-0496">Mitochondrion</keyword>
<protein>
    <recommendedName>
        <fullName evidence="10">Translation initiation factor IF-2, mitochondrial</fullName>
    </recommendedName>
</protein>
<keyword evidence="5" id="KW-0648">Protein biosynthesis</keyword>
<keyword evidence="14" id="KW-1185">Reference proteome</keyword>
<comment type="caution">
    <text evidence="13">The sequence shown here is derived from an EMBL/GenBank/DDBJ whole genome shotgun (WGS) entry which is preliminary data.</text>
</comment>
<organism evidence="13 14">
    <name type="scientific">Phyllosticta citrichinensis</name>
    <dbReference type="NCBI Taxonomy" id="1130410"/>
    <lineage>
        <taxon>Eukaryota</taxon>
        <taxon>Fungi</taxon>
        <taxon>Dikarya</taxon>
        <taxon>Ascomycota</taxon>
        <taxon>Pezizomycotina</taxon>
        <taxon>Dothideomycetes</taxon>
        <taxon>Dothideomycetes incertae sedis</taxon>
        <taxon>Botryosphaeriales</taxon>
        <taxon>Phyllostictaceae</taxon>
        <taxon>Phyllosticta</taxon>
    </lineage>
</organism>
<comment type="subcellular location">
    <subcellularLocation>
        <location evidence="1">Mitochondrion</location>
    </subcellularLocation>
</comment>
<accession>A0ABR1Y265</accession>
<dbReference type="Pfam" id="PF04760">
    <property type="entry name" value="IF2_N"/>
    <property type="match status" value="1"/>
</dbReference>
<dbReference type="Pfam" id="PF00009">
    <property type="entry name" value="GTP_EFTU"/>
    <property type="match status" value="1"/>
</dbReference>
<dbReference type="InterPro" id="IPR000178">
    <property type="entry name" value="TF_IF2_bacterial-like"/>
</dbReference>
<evidence type="ECO:0000256" key="5">
    <source>
        <dbReference type="ARBA" id="ARBA00022917"/>
    </source>
</evidence>
<feature type="compositionally biased region" description="Basic and acidic residues" evidence="11">
    <location>
        <begin position="46"/>
        <end position="55"/>
    </location>
</feature>
<dbReference type="SUPFAM" id="SSF50447">
    <property type="entry name" value="Translation proteins"/>
    <property type="match status" value="2"/>
</dbReference>
<feature type="region of interest" description="Disordered" evidence="11">
    <location>
        <begin position="1"/>
        <end position="69"/>
    </location>
</feature>
<dbReference type="Gene3D" id="3.40.50.10050">
    <property type="entry name" value="Translation initiation factor IF- 2, domain 3"/>
    <property type="match status" value="1"/>
</dbReference>
<dbReference type="InterPro" id="IPR044145">
    <property type="entry name" value="IF2_II"/>
</dbReference>
<keyword evidence="4" id="KW-0547">Nucleotide-binding</keyword>
<gene>
    <name evidence="13" type="ORF">IWX90DRAFT_379697</name>
</gene>
<dbReference type="InterPro" id="IPR023115">
    <property type="entry name" value="TIF_IF2_dom3"/>
</dbReference>
<evidence type="ECO:0000313" key="13">
    <source>
        <dbReference type="EMBL" id="KAK8175074.1"/>
    </source>
</evidence>
<dbReference type="HAMAP" id="MF_00100_B">
    <property type="entry name" value="IF_2_B"/>
    <property type="match status" value="1"/>
</dbReference>
<dbReference type="NCBIfam" id="TIGR00231">
    <property type="entry name" value="small_GTP"/>
    <property type="match status" value="1"/>
</dbReference>
<evidence type="ECO:0000256" key="1">
    <source>
        <dbReference type="ARBA" id="ARBA00004173"/>
    </source>
</evidence>
<dbReference type="InterPro" id="IPR027417">
    <property type="entry name" value="P-loop_NTPase"/>
</dbReference>
<name>A0ABR1Y265_9PEZI</name>
<dbReference type="InterPro" id="IPR000795">
    <property type="entry name" value="T_Tr_GTP-bd_dom"/>
</dbReference>
<sequence>MPPEEPQRKSRSSRFAQDEEEVDDGRRKRKDKRSFKTNDESFDLEGGIKAEAKAERKARKRQEHEARKGEVDKPTLLYLPEYISVSNFANLLKVRADALLKKMEEFGYEDVRHDDILNAENAGLIAAEYNFEPIPPLPEDMDLYPTPEPEDRSALPLRPPVVTIMGHVDHGKTTLLDFLRKSSVAASEFGGITQHIGAFNVPLSAGKTITFLDTPGHAAFLNMRQRGANVTDIVILVVAADDGVKAQTEEAIKHAQSAGVPMIVAINKIDKEGADIQRVKQDLARHDIYVEDFGGEIQAIPVSGKTGQGMQDLEEATSLLSEILDHRADPTGPVEGHIIEASTKERGRVATLLVRRGTLKVGDIIVAGTTFARVRTMRNEASVEVESVGPGMPAEIDGWRGQPEAGDEFLEAPNEQRANEAIEYRTVTEERVKMAKDMEVIAEARRQEHERREKEAKRQEEIAKAIKAGIENPEKHVAEMEKTTEGSEEKQKREEVPLVLKADVSGSEEACHDYIMTVGNNEVSPKIARSGVGPVTEFDIEFASAAKAYVVAFNVEIPQHIRRLAGYHGVRLLENNVIYRLVDDIKKVLQERLPPLVTHKVTGELKILQAFDINIGGRRSIRIAGCRVENGMVRRTSKVKVLRGADVVYQGTLSSLKNVKRDVSEMPKYTECGLGFDGWAAFQEGDAIQCYEEVFQKRYL</sequence>
<dbReference type="SUPFAM" id="SSF52540">
    <property type="entry name" value="P-loop containing nucleoside triphosphate hydrolases"/>
    <property type="match status" value="1"/>
</dbReference>
<dbReference type="InterPro" id="IPR005225">
    <property type="entry name" value="Small_GTP-bd"/>
</dbReference>
<evidence type="ECO:0000256" key="10">
    <source>
        <dbReference type="ARBA" id="ARBA00044200"/>
    </source>
</evidence>
<dbReference type="CDD" id="cd03692">
    <property type="entry name" value="mtIF2_IVc"/>
    <property type="match status" value="1"/>
</dbReference>
<keyword evidence="8" id="KW-0342">GTP-binding</keyword>
<comment type="function">
    <text evidence="9">One of the essential components for the initiation of protein synthesis. Protects formylmethionyl-tRNA from spontaneous hydrolysis and promotes its binding to the 30S ribosomal subunits. Also involved in the hydrolysis of GTP during the formation of the 70S ribosomal complex.</text>
</comment>
<proteinExistence type="inferred from homology"/>
<dbReference type="PROSITE" id="PS51722">
    <property type="entry name" value="G_TR_2"/>
    <property type="match status" value="1"/>
</dbReference>
<evidence type="ECO:0000256" key="2">
    <source>
        <dbReference type="ARBA" id="ARBA00007733"/>
    </source>
</evidence>
<evidence type="ECO:0000256" key="7">
    <source>
        <dbReference type="ARBA" id="ARBA00023128"/>
    </source>
</evidence>
<dbReference type="InterPro" id="IPR015760">
    <property type="entry name" value="TIF_IF2"/>
</dbReference>
<evidence type="ECO:0000256" key="9">
    <source>
        <dbReference type="ARBA" id="ARBA00025162"/>
    </source>
</evidence>
<comment type="similarity">
    <text evidence="2">Belongs to the TRAFAC class translation factor GTPase superfamily. Classic translation factor GTPase family. IF-2 subfamily.</text>
</comment>
<dbReference type="CDD" id="cd03702">
    <property type="entry name" value="IF2_mtIF2_II"/>
    <property type="match status" value="1"/>
</dbReference>
<dbReference type="InterPro" id="IPR009000">
    <property type="entry name" value="Transl_B-barrel_sf"/>
</dbReference>
<dbReference type="PANTHER" id="PTHR43381">
    <property type="entry name" value="TRANSLATION INITIATION FACTOR IF-2-RELATED"/>
    <property type="match status" value="1"/>
</dbReference>
<dbReference type="SUPFAM" id="SSF52156">
    <property type="entry name" value="Initiation factor IF2/eIF5b, domain 3"/>
    <property type="match status" value="1"/>
</dbReference>
<evidence type="ECO:0000256" key="3">
    <source>
        <dbReference type="ARBA" id="ARBA00022540"/>
    </source>
</evidence>
<dbReference type="Pfam" id="PF11987">
    <property type="entry name" value="IF-2"/>
    <property type="match status" value="1"/>
</dbReference>
<feature type="domain" description="Tr-type G" evidence="12">
    <location>
        <begin position="157"/>
        <end position="325"/>
    </location>
</feature>
<reference evidence="13 14" key="1">
    <citation type="journal article" date="2022" name="G3 (Bethesda)">
        <title>Enemy or ally: a genomic approach to elucidate the lifestyle of Phyllosticta citrichinaensis.</title>
        <authorList>
            <person name="Buijs V.A."/>
            <person name="Groenewald J.Z."/>
            <person name="Haridas S."/>
            <person name="LaButti K.M."/>
            <person name="Lipzen A."/>
            <person name="Martin F.M."/>
            <person name="Barry K."/>
            <person name="Grigoriev I.V."/>
            <person name="Crous P.W."/>
            <person name="Seidl M.F."/>
        </authorList>
    </citation>
    <scope>NUCLEOTIDE SEQUENCE [LARGE SCALE GENOMIC DNA]</scope>
    <source>
        <strain evidence="13 14">CBS 129764</strain>
    </source>
</reference>
<dbReference type="Gene3D" id="2.40.30.10">
    <property type="entry name" value="Translation factors"/>
    <property type="match status" value="2"/>
</dbReference>
<dbReference type="Gene3D" id="3.40.50.300">
    <property type="entry name" value="P-loop containing nucleotide triphosphate hydrolases"/>
    <property type="match status" value="1"/>
</dbReference>
<evidence type="ECO:0000256" key="6">
    <source>
        <dbReference type="ARBA" id="ARBA00022946"/>
    </source>
</evidence>
<dbReference type="InterPro" id="IPR006847">
    <property type="entry name" value="IF2_N"/>
</dbReference>
<evidence type="ECO:0000259" key="12">
    <source>
        <dbReference type="PROSITE" id="PS51722"/>
    </source>
</evidence>
<dbReference type="Proteomes" id="UP001456524">
    <property type="component" value="Unassembled WGS sequence"/>
</dbReference>
<keyword evidence="6" id="KW-0809">Transit peptide</keyword>
<evidence type="ECO:0000256" key="4">
    <source>
        <dbReference type="ARBA" id="ARBA00022741"/>
    </source>
</evidence>
<dbReference type="CDD" id="cd01887">
    <property type="entry name" value="IF2_eIF5B"/>
    <property type="match status" value="1"/>
</dbReference>
<evidence type="ECO:0000256" key="8">
    <source>
        <dbReference type="ARBA" id="ARBA00023134"/>
    </source>
</evidence>